<evidence type="ECO:0000313" key="1">
    <source>
        <dbReference type="EMBL" id="GAA2266322.1"/>
    </source>
</evidence>
<keyword evidence="2" id="KW-1185">Reference proteome</keyword>
<protein>
    <submittedName>
        <fullName evidence="1">Uncharacterized protein</fullName>
    </submittedName>
</protein>
<proteinExistence type="predicted"/>
<reference evidence="1 2" key="1">
    <citation type="journal article" date="2019" name="Int. J. Syst. Evol. Microbiol.">
        <title>The Global Catalogue of Microorganisms (GCM) 10K type strain sequencing project: providing services to taxonomists for standard genome sequencing and annotation.</title>
        <authorList>
            <consortium name="The Broad Institute Genomics Platform"/>
            <consortium name="The Broad Institute Genome Sequencing Center for Infectious Disease"/>
            <person name="Wu L."/>
            <person name="Ma J."/>
        </authorList>
    </citation>
    <scope>NUCLEOTIDE SEQUENCE [LARGE SCALE GENOMIC DNA]</scope>
    <source>
        <strain evidence="1 2">JCM 7356</strain>
    </source>
</reference>
<sequence>MTDPEHPCRPSATRADWALVHPMLTVLNQAGIPIRSGDLDQLKLAAGLGPEFAQAFTRWIREAHATAAAAPVPAAPARPVHAVVPSPVAELPVPARPRRAQERHAS</sequence>
<organism evidence="1 2">
    <name type="scientific">Kitasatospora cystarginea</name>
    <dbReference type="NCBI Taxonomy" id="58350"/>
    <lineage>
        <taxon>Bacteria</taxon>
        <taxon>Bacillati</taxon>
        <taxon>Actinomycetota</taxon>
        <taxon>Actinomycetes</taxon>
        <taxon>Kitasatosporales</taxon>
        <taxon>Streptomycetaceae</taxon>
        <taxon>Kitasatospora</taxon>
    </lineage>
</organism>
<name>A0ABN3EQB5_9ACTN</name>
<dbReference type="Proteomes" id="UP001500305">
    <property type="component" value="Unassembled WGS sequence"/>
</dbReference>
<dbReference type="RefSeq" id="WP_344639577.1">
    <property type="nucleotide sequence ID" value="NZ_BAAATR010000033.1"/>
</dbReference>
<evidence type="ECO:0000313" key="2">
    <source>
        <dbReference type="Proteomes" id="UP001500305"/>
    </source>
</evidence>
<dbReference type="EMBL" id="BAAATR010000033">
    <property type="protein sequence ID" value="GAA2266322.1"/>
    <property type="molecule type" value="Genomic_DNA"/>
</dbReference>
<accession>A0ABN3EQB5</accession>
<gene>
    <name evidence="1" type="ORF">GCM10010430_59180</name>
</gene>
<comment type="caution">
    <text evidence="1">The sequence shown here is derived from an EMBL/GenBank/DDBJ whole genome shotgun (WGS) entry which is preliminary data.</text>
</comment>